<gene>
    <name evidence="1" type="ORF">XH94_23870</name>
</gene>
<sequence length="81" mass="9294">MAIPPARLARRVAFLISQREQLRPQAAAFVLRFYRTHGRLPAGYITALLPRSALRRIRLRGEIEHALGLARILIKLDGYFE</sequence>
<organism evidence="1 2">
    <name type="scientific">Bradyrhizobium zhanjiangense</name>
    <dbReference type="NCBI Taxonomy" id="1325107"/>
    <lineage>
        <taxon>Bacteria</taxon>
        <taxon>Pseudomonadati</taxon>
        <taxon>Pseudomonadota</taxon>
        <taxon>Alphaproteobacteria</taxon>
        <taxon>Hyphomicrobiales</taxon>
        <taxon>Nitrobacteraceae</taxon>
        <taxon>Bradyrhizobium</taxon>
    </lineage>
</organism>
<protein>
    <submittedName>
        <fullName evidence="1">Uncharacterized protein</fullName>
    </submittedName>
</protein>
<comment type="caution">
    <text evidence="1">The sequence shown here is derived from an EMBL/GenBank/DDBJ whole genome shotgun (WGS) entry which is preliminary data.</text>
</comment>
<reference evidence="1 2" key="1">
    <citation type="submission" date="2015-04" db="EMBL/GenBank/DDBJ databases">
        <title>Comparative genomics of rhizobia nodulating Arachis hypogaea in China.</title>
        <authorList>
            <person name="Li Y."/>
        </authorList>
    </citation>
    <scope>NUCLEOTIDE SEQUENCE [LARGE SCALE GENOMIC DNA]</scope>
    <source>
        <strain evidence="1 2">CCBAU 51787</strain>
    </source>
</reference>
<dbReference type="Proteomes" id="UP000290565">
    <property type="component" value="Unassembled WGS sequence"/>
</dbReference>
<dbReference type="EMBL" id="LBJM01000064">
    <property type="protein sequence ID" value="RXH37961.1"/>
    <property type="molecule type" value="Genomic_DNA"/>
</dbReference>
<accession>A0A4Q0SIX7</accession>
<evidence type="ECO:0000313" key="2">
    <source>
        <dbReference type="Proteomes" id="UP000290565"/>
    </source>
</evidence>
<name>A0A4Q0SIX7_9BRAD</name>
<proteinExistence type="predicted"/>
<evidence type="ECO:0000313" key="1">
    <source>
        <dbReference type="EMBL" id="RXH37961.1"/>
    </source>
</evidence>
<dbReference type="AlphaFoldDB" id="A0A4Q0SIX7"/>